<dbReference type="EMBL" id="MU006344">
    <property type="protein sequence ID" value="KAF2845567.1"/>
    <property type="molecule type" value="Genomic_DNA"/>
</dbReference>
<protein>
    <submittedName>
        <fullName evidence="1">Uncharacterized protein</fullName>
    </submittedName>
</protein>
<organism evidence="1 2">
    <name type="scientific">Plenodomus tracheiphilus IPT5</name>
    <dbReference type="NCBI Taxonomy" id="1408161"/>
    <lineage>
        <taxon>Eukaryota</taxon>
        <taxon>Fungi</taxon>
        <taxon>Dikarya</taxon>
        <taxon>Ascomycota</taxon>
        <taxon>Pezizomycotina</taxon>
        <taxon>Dothideomycetes</taxon>
        <taxon>Pleosporomycetidae</taxon>
        <taxon>Pleosporales</taxon>
        <taxon>Pleosporineae</taxon>
        <taxon>Leptosphaeriaceae</taxon>
        <taxon>Plenodomus</taxon>
    </lineage>
</organism>
<sequence length="79" mass="9476">MRHSARVNARIRYSKIATCQVWYSRKRSMRLSVECQQQRVLFQIAYCRRYYSAVGYQPVLLFPLPRWSYPSLGVRRAAM</sequence>
<gene>
    <name evidence="1" type="ORF">T440DRAFT_260526</name>
</gene>
<dbReference type="Proteomes" id="UP000799423">
    <property type="component" value="Unassembled WGS sequence"/>
</dbReference>
<accession>A0A6A7AT69</accession>
<evidence type="ECO:0000313" key="1">
    <source>
        <dbReference type="EMBL" id="KAF2845567.1"/>
    </source>
</evidence>
<reference evidence="1" key="1">
    <citation type="submission" date="2020-01" db="EMBL/GenBank/DDBJ databases">
        <authorList>
            <consortium name="DOE Joint Genome Institute"/>
            <person name="Haridas S."/>
            <person name="Albert R."/>
            <person name="Binder M."/>
            <person name="Bloem J."/>
            <person name="Labutti K."/>
            <person name="Salamov A."/>
            <person name="Andreopoulos B."/>
            <person name="Baker S.E."/>
            <person name="Barry K."/>
            <person name="Bills G."/>
            <person name="Bluhm B.H."/>
            <person name="Cannon C."/>
            <person name="Castanera R."/>
            <person name="Culley D.E."/>
            <person name="Daum C."/>
            <person name="Ezra D."/>
            <person name="Gonzalez J.B."/>
            <person name="Henrissat B."/>
            <person name="Kuo A."/>
            <person name="Liang C."/>
            <person name="Lipzen A."/>
            <person name="Lutzoni F."/>
            <person name="Magnuson J."/>
            <person name="Mondo S."/>
            <person name="Nolan M."/>
            <person name="Ohm R."/>
            <person name="Pangilinan J."/>
            <person name="Park H.-J."/>
            <person name="Ramirez L."/>
            <person name="Alfaro M."/>
            <person name="Sun H."/>
            <person name="Tritt A."/>
            <person name="Yoshinaga Y."/>
            <person name="Zwiers L.-H."/>
            <person name="Turgeon B.G."/>
            <person name="Goodwin S.B."/>
            <person name="Spatafora J.W."/>
            <person name="Crous P.W."/>
            <person name="Grigoriev I.V."/>
        </authorList>
    </citation>
    <scope>NUCLEOTIDE SEQUENCE</scope>
    <source>
        <strain evidence="1">IPT5</strain>
    </source>
</reference>
<evidence type="ECO:0000313" key="2">
    <source>
        <dbReference type="Proteomes" id="UP000799423"/>
    </source>
</evidence>
<name>A0A6A7AT69_9PLEO</name>
<dbReference type="AlphaFoldDB" id="A0A6A7AT69"/>
<keyword evidence="2" id="KW-1185">Reference proteome</keyword>
<proteinExistence type="predicted"/>